<dbReference type="HAMAP" id="MF_00140_B">
    <property type="entry name" value="Trp_tRNA_synth_B"/>
    <property type="match status" value="1"/>
</dbReference>
<comment type="similarity">
    <text evidence="1 8 9">Belongs to the class-I aminoacyl-tRNA synthetase family.</text>
</comment>
<evidence type="ECO:0000256" key="9">
    <source>
        <dbReference type="RuleBase" id="RU363036"/>
    </source>
</evidence>
<dbReference type="Pfam" id="PF00579">
    <property type="entry name" value="tRNA-synt_1b"/>
    <property type="match status" value="1"/>
</dbReference>
<feature type="short sequence motif" description="'HIGH' region" evidence="8">
    <location>
        <begin position="16"/>
        <end position="24"/>
    </location>
</feature>
<keyword evidence="6 8" id="KW-0030">Aminoacyl-tRNA synthetase</keyword>
<feature type="binding site" evidence="8">
    <location>
        <begin position="15"/>
        <end position="17"/>
    </location>
    <ligand>
        <name>ATP</name>
        <dbReference type="ChEBI" id="CHEBI:30616"/>
    </ligand>
</feature>
<feature type="binding site" evidence="8">
    <location>
        <begin position="23"/>
        <end position="24"/>
    </location>
    <ligand>
        <name>ATP</name>
        <dbReference type="ChEBI" id="CHEBI:30616"/>
    </ligand>
</feature>
<evidence type="ECO:0000313" key="10">
    <source>
        <dbReference type="EMBL" id="MCY6958911.1"/>
    </source>
</evidence>
<dbReference type="GO" id="GO:0004830">
    <property type="term" value="F:tryptophan-tRNA ligase activity"/>
    <property type="evidence" value="ECO:0007669"/>
    <property type="project" value="UniProtKB-EC"/>
</dbReference>
<dbReference type="PRINTS" id="PR01039">
    <property type="entry name" value="TRNASYNTHTRP"/>
</dbReference>
<dbReference type="Proteomes" id="UP001144612">
    <property type="component" value="Unassembled WGS sequence"/>
</dbReference>
<comment type="catalytic activity">
    <reaction evidence="7 8">
        <text>tRNA(Trp) + L-tryptophan + ATP = L-tryptophyl-tRNA(Trp) + AMP + diphosphate + H(+)</text>
        <dbReference type="Rhea" id="RHEA:24080"/>
        <dbReference type="Rhea" id="RHEA-COMP:9671"/>
        <dbReference type="Rhea" id="RHEA-COMP:9705"/>
        <dbReference type="ChEBI" id="CHEBI:15378"/>
        <dbReference type="ChEBI" id="CHEBI:30616"/>
        <dbReference type="ChEBI" id="CHEBI:33019"/>
        <dbReference type="ChEBI" id="CHEBI:57912"/>
        <dbReference type="ChEBI" id="CHEBI:78442"/>
        <dbReference type="ChEBI" id="CHEBI:78535"/>
        <dbReference type="ChEBI" id="CHEBI:456215"/>
        <dbReference type="EC" id="6.1.1.2"/>
    </reaction>
</comment>
<dbReference type="PANTHER" id="PTHR43766">
    <property type="entry name" value="TRYPTOPHAN--TRNA LIGASE, MITOCHONDRIAL"/>
    <property type="match status" value="1"/>
</dbReference>
<reference evidence="10" key="1">
    <citation type="submission" date="2022-12" db="EMBL/GenBank/DDBJ databases">
        <title>Clostridium sp. nov., isolated from industrial wastewater.</title>
        <authorList>
            <person name="Jiayan W."/>
        </authorList>
    </citation>
    <scope>NUCLEOTIDE SEQUENCE</scope>
    <source>
        <strain evidence="10">ZC22-4</strain>
    </source>
</reference>
<dbReference type="InterPro" id="IPR050203">
    <property type="entry name" value="Trp-tRNA_synthetase"/>
</dbReference>
<feature type="binding site" evidence="8">
    <location>
        <begin position="199"/>
        <end position="203"/>
    </location>
    <ligand>
        <name>ATP</name>
        <dbReference type="ChEBI" id="CHEBI:30616"/>
    </ligand>
</feature>
<evidence type="ECO:0000256" key="2">
    <source>
        <dbReference type="ARBA" id="ARBA00022598"/>
    </source>
</evidence>
<evidence type="ECO:0000256" key="4">
    <source>
        <dbReference type="ARBA" id="ARBA00022840"/>
    </source>
</evidence>
<dbReference type="InterPro" id="IPR002305">
    <property type="entry name" value="aa-tRNA-synth_Ic"/>
</dbReference>
<keyword evidence="4 8" id="KW-0067">ATP-binding</keyword>
<dbReference type="Gene3D" id="1.10.240.10">
    <property type="entry name" value="Tyrosyl-Transfer RNA Synthetase"/>
    <property type="match status" value="1"/>
</dbReference>
<evidence type="ECO:0000256" key="8">
    <source>
        <dbReference type="HAMAP-Rule" id="MF_00140"/>
    </source>
</evidence>
<comment type="function">
    <text evidence="8">Catalyzes the attachment of tryptophan to tRNA(Trp).</text>
</comment>
<dbReference type="PANTHER" id="PTHR43766:SF1">
    <property type="entry name" value="TRYPTOPHAN--TRNA LIGASE, MITOCHONDRIAL"/>
    <property type="match status" value="1"/>
</dbReference>
<proteinExistence type="inferred from homology"/>
<keyword evidence="5 8" id="KW-0648">Protein biosynthesis</keyword>
<evidence type="ECO:0000256" key="5">
    <source>
        <dbReference type="ARBA" id="ARBA00022917"/>
    </source>
</evidence>
<keyword evidence="3 8" id="KW-0547">Nucleotide-binding</keyword>
<feature type="binding site" evidence="8">
    <location>
        <position position="190"/>
    </location>
    <ligand>
        <name>ATP</name>
        <dbReference type="ChEBI" id="CHEBI:30616"/>
    </ligand>
</feature>
<organism evidence="10 11">
    <name type="scientific">Clostridium brassicae</name>
    <dbReference type="NCBI Taxonomy" id="2999072"/>
    <lineage>
        <taxon>Bacteria</taxon>
        <taxon>Bacillati</taxon>
        <taxon>Bacillota</taxon>
        <taxon>Clostridia</taxon>
        <taxon>Eubacteriales</taxon>
        <taxon>Clostridiaceae</taxon>
        <taxon>Clostridium</taxon>
    </lineage>
</organism>
<dbReference type="InterPro" id="IPR002306">
    <property type="entry name" value="Trp-tRNA-ligase"/>
</dbReference>
<evidence type="ECO:0000313" key="11">
    <source>
        <dbReference type="Proteomes" id="UP001144612"/>
    </source>
</evidence>
<evidence type="ECO:0000256" key="3">
    <source>
        <dbReference type="ARBA" id="ARBA00022741"/>
    </source>
</evidence>
<keyword evidence="8" id="KW-0963">Cytoplasm</keyword>
<sequence length="334" mass="37921">MEQQESKQVIFSGIQPSGNLTLGNYLGALKNWVKLQDEYDCYFCIVDLHAITVKQEPKNLRRRTLELLSIYIAAGIDPDRNTLFIQSHVPAHSELGWLLNCNTYMGELGRMTQYKDKSQRYGNHISAGLFNYPVLMAADILLYQADLVPVGVDQKQHLEITRDIAERFNNAYSPTFKIPDPYIPEAGAKIMDLQDPSKKMSKSSDNPNSYILIMDPPEVIRKKISRTVTDSIGIVKYSDDQPGIKNLMTILNVITGKSFEKIEKDYEGQGYAQFKNDVAEAIVSELEPIQKKVNDLISDKTYLENIYKTGAEKANYIANKTLRKVQKKIGFIPR</sequence>
<dbReference type="InterPro" id="IPR001412">
    <property type="entry name" value="aa-tRNA-synth_I_CS"/>
</dbReference>
<gene>
    <name evidence="8 10" type="primary">trpS</name>
    <name evidence="10" type="ORF">OW729_09875</name>
</gene>
<evidence type="ECO:0000256" key="6">
    <source>
        <dbReference type="ARBA" id="ARBA00023146"/>
    </source>
</evidence>
<comment type="caution">
    <text evidence="10">The sequence shown here is derived from an EMBL/GenBank/DDBJ whole genome shotgun (WGS) entry which is preliminary data.</text>
</comment>
<dbReference type="EC" id="6.1.1.2" evidence="8"/>
<evidence type="ECO:0000256" key="7">
    <source>
        <dbReference type="ARBA" id="ARBA00049929"/>
    </source>
</evidence>
<feature type="short sequence motif" description="'KMSKS' region" evidence="8">
    <location>
        <begin position="199"/>
        <end position="203"/>
    </location>
</feature>
<dbReference type="PROSITE" id="PS00178">
    <property type="entry name" value="AA_TRNA_LIGASE_I"/>
    <property type="match status" value="1"/>
</dbReference>
<dbReference type="EMBL" id="JAPQFJ010000009">
    <property type="protein sequence ID" value="MCY6958911.1"/>
    <property type="molecule type" value="Genomic_DNA"/>
</dbReference>
<feature type="binding site" evidence="8">
    <location>
        <begin position="151"/>
        <end position="153"/>
    </location>
    <ligand>
        <name>ATP</name>
        <dbReference type="ChEBI" id="CHEBI:30616"/>
    </ligand>
</feature>
<feature type="binding site" evidence="8">
    <location>
        <position position="139"/>
    </location>
    <ligand>
        <name>L-tryptophan</name>
        <dbReference type="ChEBI" id="CHEBI:57912"/>
    </ligand>
</feature>
<dbReference type="NCBIfam" id="TIGR00233">
    <property type="entry name" value="trpS"/>
    <property type="match status" value="1"/>
</dbReference>
<dbReference type="Gene3D" id="3.40.50.620">
    <property type="entry name" value="HUPs"/>
    <property type="match status" value="1"/>
</dbReference>
<dbReference type="InterPro" id="IPR014729">
    <property type="entry name" value="Rossmann-like_a/b/a_fold"/>
</dbReference>
<protein>
    <recommendedName>
        <fullName evidence="8">Tryptophan--tRNA ligase</fullName>
        <ecNumber evidence="8">6.1.1.2</ecNumber>
    </recommendedName>
    <alternativeName>
        <fullName evidence="8">Tryptophanyl-tRNA synthetase</fullName>
        <shortName evidence="8">TrpRS</shortName>
    </alternativeName>
</protein>
<comment type="subcellular location">
    <subcellularLocation>
        <location evidence="8">Cytoplasm</location>
    </subcellularLocation>
</comment>
<dbReference type="CDD" id="cd00806">
    <property type="entry name" value="TrpRS_core"/>
    <property type="match status" value="1"/>
</dbReference>
<keyword evidence="2 8" id="KW-0436">Ligase</keyword>
<dbReference type="RefSeq" id="WP_268061333.1">
    <property type="nucleotide sequence ID" value="NZ_JAPQFJ010000009.1"/>
</dbReference>
<name>A0ABT4DCF8_9CLOT</name>
<keyword evidence="11" id="KW-1185">Reference proteome</keyword>
<dbReference type="InterPro" id="IPR024109">
    <property type="entry name" value="Trp-tRNA-ligase_bac-type"/>
</dbReference>
<accession>A0ABT4DCF8</accession>
<evidence type="ECO:0000256" key="1">
    <source>
        <dbReference type="ARBA" id="ARBA00005594"/>
    </source>
</evidence>
<comment type="subunit">
    <text evidence="8">Homodimer.</text>
</comment>
<dbReference type="SUPFAM" id="SSF52374">
    <property type="entry name" value="Nucleotidylyl transferase"/>
    <property type="match status" value="1"/>
</dbReference>